<name>A0A812W3G3_SYMPI</name>
<gene>
    <name evidence="3" type="ORF">SPIL2461_LOCUS18149</name>
</gene>
<feature type="region of interest" description="Disordered" evidence="1">
    <location>
        <begin position="1"/>
        <end position="28"/>
    </location>
</feature>
<feature type="transmembrane region" description="Helical" evidence="2">
    <location>
        <begin position="61"/>
        <end position="86"/>
    </location>
</feature>
<dbReference type="Proteomes" id="UP000649617">
    <property type="component" value="Unassembled WGS sequence"/>
</dbReference>
<dbReference type="OrthoDB" id="430991at2759"/>
<evidence type="ECO:0000313" key="4">
    <source>
        <dbReference type="Proteomes" id="UP000649617"/>
    </source>
</evidence>
<keyword evidence="2" id="KW-1133">Transmembrane helix</keyword>
<accession>A0A812W3G3</accession>
<evidence type="ECO:0000313" key="3">
    <source>
        <dbReference type="EMBL" id="CAE7664765.1"/>
    </source>
</evidence>
<organism evidence="3 4">
    <name type="scientific">Symbiodinium pilosum</name>
    <name type="common">Dinoflagellate</name>
    <dbReference type="NCBI Taxonomy" id="2952"/>
    <lineage>
        <taxon>Eukaryota</taxon>
        <taxon>Sar</taxon>
        <taxon>Alveolata</taxon>
        <taxon>Dinophyceae</taxon>
        <taxon>Suessiales</taxon>
        <taxon>Symbiodiniaceae</taxon>
        <taxon>Symbiodinium</taxon>
    </lineage>
</organism>
<dbReference type="AlphaFoldDB" id="A0A812W3G3"/>
<feature type="transmembrane region" description="Helical" evidence="2">
    <location>
        <begin position="36"/>
        <end position="55"/>
    </location>
</feature>
<reference evidence="3" key="1">
    <citation type="submission" date="2021-02" db="EMBL/GenBank/DDBJ databases">
        <authorList>
            <person name="Dougan E. K."/>
            <person name="Rhodes N."/>
            <person name="Thang M."/>
            <person name="Chan C."/>
        </authorList>
    </citation>
    <scope>NUCLEOTIDE SEQUENCE</scope>
</reference>
<comment type="caution">
    <text evidence="3">The sequence shown here is derived from an EMBL/GenBank/DDBJ whole genome shotgun (WGS) entry which is preliminary data.</text>
</comment>
<sequence length="167" mass="18735">MVQEEGFAEVVENSSGAEETSDSLEPSKLSMPQKNLLVGFSCLALATPAIPAYCVGDLTTVFITLGMTITSLNADYLYLGTVWNVIDRWAALGYSFYMYWLAFPHLPISSTLNAIPLVAFLSYSRSSATKEQWSFRHSLWHFFLAVDVPLFLVFGAYSDRFFRQSKD</sequence>
<protein>
    <submittedName>
        <fullName evidence="3">Uncharacterized protein</fullName>
    </submittedName>
</protein>
<evidence type="ECO:0000256" key="2">
    <source>
        <dbReference type="SAM" id="Phobius"/>
    </source>
</evidence>
<keyword evidence="4" id="KW-1185">Reference proteome</keyword>
<evidence type="ECO:0000256" key="1">
    <source>
        <dbReference type="SAM" id="MobiDB-lite"/>
    </source>
</evidence>
<feature type="transmembrane region" description="Helical" evidence="2">
    <location>
        <begin position="139"/>
        <end position="157"/>
    </location>
</feature>
<proteinExistence type="predicted"/>
<feature type="transmembrane region" description="Helical" evidence="2">
    <location>
        <begin position="98"/>
        <end position="119"/>
    </location>
</feature>
<keyword evidence="2" id="KW-0812">Transmembrane</keyword>
<dbReference type="EMBL" id="CAJNIZ010043634">
    <property type="protein sequence ID" value="CAE7664765.1"/>
    <property type="molecule type" value="Genomic_DNA"/>
</dbReference>
<keyword evidence="2" id="KW-0472">Membrane</keyword>